<dbReference type="HOGENOM" id="CLU_1004460_0_0_4"/>
<accession>H3KFK6</accession>
<dbReference type="STRING" id="762967.HMPREF9440_01525"/>
<proteinExistence type="predicted"/>
<dbReference type="Gene3D" id="3.30.565.60">
    <property type="match status" value="1"/>
</dbReference>
<dbReference type="Proteomes" id="UP000004956">
    <property type="component" value="Unassembled WGS sequence"/>
</dbReference>
<protein>
    <submittedName>
        <fullName evidence="1">Uncharacterized protein</fullName>
    </submittedName>
</protein>
<evidence type="ECO:0000313" key="2">
    <source>
        <dbReference type="Proteomes" id="UP000004956"/>
    </source>
</evidence>
<dbReference type="RefSeq" id="WP_008542536.1">
    <property type="nucleotide sequence ID" value="NZ_JH604979.1"/>
</dbReference>
<dbReference type="Pfam" id="PF13749">
    <property type="entry name" value="HATPase_c_4"/>
    <property type="match status" value="1"/>
</dbReference>
<dbReference type="PANTHER" id="PTHR30595">
    <property type="entry name" value="GLPR-RELATED TRANSCRIPTIONAL REPRESSOR"/>
    <property type="match status" value="1"/>
</dbReference>
<dbReference type="PATRIC" id="fig|762967.3.peg.1202"/>
<evidence type="ECO:0000313" key="1">
    <source>
        <dbReference type="EMBL" id="EHY31102.1"/>
    </source>
</evidence>
<dbReference type="InterPro" id="IPR038475">
    <property type="entry name" value="RecG_C_sf"/>
</dbReference>
<reference evidence="1 2" key="1">
    <citation type="submission" date="2011-11" db="EMBL/GenBank/DDBJ databases">
        <authorList>
            <person name="Weinstock G."/>
            <person name="Sodergren E."/>
            <person name="Clifton S."/>
            <person name="Fulton L."/>
            <person name="Fulton B."/>
            <person name="Courtney L."/>
            <person name="Fronick C."/>
            <person name="Harrison M."/>
            <person name="Strong C."/>
            <person name="Farmer C."/>
            <person name="Delahaunty K."/>
            <person name="Markovic C."/>
            <person name="Hall O."/>
            <person name="Minx P."/>
            <person name="Tomlinson C."/>
            <person name="Mitreva M."/>
            <person name="Hou S."/>
            <person name="Chen J."/>
            <person name="Wollam A."/>
            <person name="Pepin K.H."/>
            <person name="Johnson M."/>
            <person name="Bhonagiri V."/>
            <person name="Zhang X."/>
            <person name="Suruliraj S."/>
            <person name="Warren W."/>
            <person name="Chinwalla A."/>
            <person name="Mardis E.R."/>
            <person name="Wilson R.K."/>
        </authorList>
    </citation>
    <scope>NUCLEOTIDE SEQUENCE [LARGE SCALE GENOMIC DNA]</scope>
    <source>
        <strain evidence="1 2">YIT 11816</strain>
    </source>
</reference>
<dbReference type="OrthoDB" id="9768354at2"/>
<dbReference type="EMBL" id="AFBQ01000225">
    <property type="protein sequence ID" value="EHY31102.1"/>
    <property type="molecule type" value="Genomic_DNA"/>
</dbReference>
<dbReference type="PANTHER" id="PTHR30595:SF6">
    <property type="entry name" value="SCHLAFEN ALBA-2 DOMAIN-CONTAINING PROTEIN"/>
    <property type="match status" value="1"/>
</dbReference>
<organism evidence="1 2">
    <name type="scientific">Sutterella parvirubra YIT 11816</name>
    <dbReference type="NCBI Taxonomy" id="762967"/>
    <lineage>
        <taxon>Bacteria</taxon>
        <taxon>Pseudomonadati</taxon>
        <taxon>Pseudomonadota</taxon>
        <taxon>Betaproteobacteria</taxon>
        <taxon>Burkholderiales</taxon>
        <taxon>Sutterellaceae</taxon>
        <taxon>Sutterella</taxon>
    </lineage>
</organism>
<keyword evidence="2" id="KW-1185">Reference proteome</keyword>
<sequence length="277" mass="30535">MTQSTPQRRGLPRSANHRTMARDVRHVHDVRFDEMLVPGAVPADLSAPLWMRLVPPQMKADPGLRQRFLRLAGFMLPEEGVLRPTVAGVLTAAEDPAVFLPNARTVVEWTLGGIGVSRDIRGPLDRQILEACRTVEDTVPGAYAPEALFEAVVNAAVHRDWSEGVEPVRIRIFRGFRPDRLEITSPGLLTGTMTVESLPFRTAVRNRLLVSLLTKVPLPEVWAKRLGRSRLIETRGEGVGTIIRATEALAGRAPVWKMVKGDGGPALRLTIPPAPRR</sequence>
<name>H3KFK6_9BURK</name>
<comment type="caution">
    <text evidence="1">The sequence shown here is derived from an EMBL/GenBank/DDBJ whole genome shotgun (WGS) entry which is preliminary data.</text>
</comment>
<dbReference type="AlphaFoldDB" id="H3KFK6"/>
<gene>
    <name evidence="1" type="ORF">HMPREF9440_01525</name>
</gene>